<feature type="domain" description="Response regulatory" evidence="2">
    <location>
        <begin position="5"/>
        <end position="118"/>
    </location>
</feature>
<dbReference type="SMART" id="SM00850">
    <property type="entry name" value="LytTR"/>
    <property type="match status" value="1"/>
</dbReference>
<evidence type="ECO:0000259" key="3">
    <source>
        <dbReference type="PROSITE" id="PS50930"/>
    </source>
</evidence>
<dbReference type="AlphaFoldDB" id="Q023F4"/>
<dbReference type="PANTHER" id="PTHR37299:SF1">
    <property type="entry name" value="STAGE 0 SPORULATION PROTEIN A HOMOLOG"/>
    <property type="match status" value="1"/>
</dbReference>
<dbReference type="STRING" id="234267.Acid_2906"/>
<dbReference type="PROSITE" id="PS50110">
    <property type="entry name" value="RESPONSE_REGULATORY"/>
    <property type="match status" value="1"/>
</dbReference>
<evidence type="ECO:0000313" key="4">
    <source>
        <dbReference type="EMBL" id="ABJ83892.1"/>
    </source>
</evidence>
<dbReference type="PANTHER" id="PTHR37299">
    <property type="entry name" value="TRANSCRIPTIONAL REGULATOR-RELATED"/>
    <property type="match status" value="1"/>
</dbReference>
<feature type="domain" description="HTH LytTR-type" evidence="3">
    <location>
        <begin position="147"/>
        <end position="251"/>
    </location>
</feature>
<dbReference type="KEGG" id="sus:Acid_2906"/>
<proteinExistence type="predicted"/>
<dbReference type="FunCoup" id="Q023F4">
    <property type="interactions" value="81"/>
</dbReference>
<organism evidence="4">
    <name type="scientific">Solibacter usitatus (strain Ellin6076)</name>
    <dbReference type="NCBI Taxonomy" id="234267"/>
    <lineage>
        <taxon>Bacteria</taxon>
        <taxon>Pseudomonadati</taxon>
        <taxon>Acidobacteriota</taxon>
        <taxon>Terriglobia</taxon>
        <taxon>Bryobacterales</taxon>
        <taxon>Solibacteraceae</taxon>
        <taxon>Candidatus Solibacter</taxon>
    </lineage>
</organism>
<dbReference type="OrthoDB" id="9809318at2"/>
<gene>
    <name evidence="4" type="ordered locus">Acid_2906</name>
</gene>
<dbReference type="EMBL" id="CP000473">
    <property type="protein sequence ID" value="ABJ83892.1"/>
    <property type="molecule type" value="Genomic_DNA"/>
</dbReference>
<evidence type="ECO:0000256" key="1">
    <source>
        <dbReference type="PROSITE-ProRule" id="PRU00169"/>
    </source>
</evidence>
<sequence length="251" mass="28125">MKRFRLLIVDDEPLIRAGIRDGLSGRDDIEVAGECGSVSEAVDLLRSDEVDLVLLDVELPDGKGFDVIRRVGTYRMPAVVFVTAYDKYAIQAFEVNAVDYLLKPFDQSRLLASLDRVRDRLAGAGESLARRLEALIQSRETQWPQTLVVRQGERYDLISVTSVDWIEAANNYAVLHCGTVDHVFGETLASLETRLDPAKFLRVHRSVIVNSARIVAVHTMIGGVYELELRGGTRVKTGRQYRDRIRKLLGA</sequence>
<dbReference type="PROSITE" id="PS50930">
    <property type="entry name" value="HTH_LYTTR"/>
    <property type="match status" value="1"/>
</dbReference>
<protein>
    <submittedName>
        <fullName evidence="4">Response regulator receiver protein</fullName>
    </submittedName>
</protein>
<name>Q023F4_SOLUE</name>
<dbReference type="Gene3D" id="2.40.50.1020">
    <property type="entry name" value="LytTr DNA-binding domain"/>
    <property type="match status" value="1"/>
</dbReference>
<evidence type="ECO:0000259" key="2">
    <source>
        <dbReference type="PROSITE" id="PS50110"/>
    </source>
</evidence>
<dbReference type="Gene3D" id="3.40.50.2300">
    <property type="match status" value="1"/>
</dbReference>
<keyword evidence="1" id="KW-0597">Phosphoprotein</keyword>
<feature type="modified residue" description="4-aspartylphosphate" evidence="1">
    <location>
        <position position="56"/>
    </location>
</feature>
<dbReference type="InterPro" id="IPR046947">
    <property type="entry name" value="LytR-like"/>
</dbReference>
<dbReference type="GO" id="GO:0003677">
    <property type="term" value="F:DNA binding"/>
    <property type="evidence" value="ECO:0007669"/>
    <property type="project" value="InterPro"/>
</dbReference>
<accession>Q023F4</accession>
<dbReference type="InParanoid" id="Q023F4"/>
<dbReference type="GO" id="GO:0000156">
    <property type="term" value="F:phosphorelay response regulator activity"/>
    <property type="evidence" value="ECO:0007669"/>
    <property type="project" value="InterPro"/>
</dbReference>
<dbReference type="InterPro" id="IPR007492">
    <property type="entry name" value="LytTR_DNA-bd_dom"/>
</dbReference>
<dbReference type="InterPro" id="IPR001789">
    <property type="entry name" value="Sig_transdc_resp-reg_receiver"/>
</dbReference>
<dbReference type="Pfam" id="PF00072">
    <property type="entry name" value="Response_reg"/>
    <property type="match status" value="1"/>
</dbReference>
<dbReference type="InterPro" id="IPR011006">
    <property type="entry name" value="CheY-like_superfamily"/>
</dbReference>
<dbReference type="SUPFAM" id="SSF52172">
    <property type="entry name" value="CheY-like"/>
    <property type="match status" value="1"/>
</dbReference>
<reference evidence="4" key="1">
    <citation type="submission" date="2006-10" db="EMBL/GenBank/DDBJ databases">
        <title>Complete sequence of Solibacter usitatus Ellin6076.</title>
        <authorList>
            <consortium name="US DOE Joint Genome Institute"/>
            <person name="Copeland A."/>
            <person name="Lucas S."/>
            <person name="Lapidus A."/>
            <person name="Barry K."/>
            <person name="Detter J.C."/>
            <person name="Glavina del Rio T."/>
            <person name="Hammon N."/>
            <person name="Israni S."/>
            <person name="Dalin E."/>
            <person name="Tice H."/>
            <person name="Pitluck S."/>
            <person name="Thompson L.S."/>
            <person name="Brettin T."/>
            <person name="Bruce D."/>
            <person name="Han C."/>
            <person name="Tapia R."/>
            <person name="Gilna P."/>
            <person name="Schmutz J."/>
            <person name="Larimer F."/>
            <person name="Land M."/>
            <person name="Hauser L."/>
            <person name="Kyrpides N."/>
            <person name="Mikhailova N."/>
            <person name="Janssen P.H."/>
            <person name="Kuske C.R."/>
            <person name="Richardson P."/>
        </authorList>
    </citation>
    <scope>NUCLEOTIDE SEQUENCE</scope>
    <source>
        <strain evidence="4">Ellin6076</strain>
    </source>
</reference>
<dbReference type="HOGENOM" id="CLU_000445_14_1_0"/>
<dbReference type="SMART" id="SM00448">
    <property type="entry name" value="REC"/>
    <property type="match status" value="1"/>
</dbReference>
<dbReference type="Pfam" id="PF04397">
    <property type="entry name" value="LytTR"/>
    <property type="match status" value="1"/>
</dbReference>
<dbReference type="eggNOG" id="COG3279">
    <property type="taxonomic scope" value="Bacteria"/>
</dbReference>